<keyword evidence="1" id="KW-0732">Signal</keyword>
<evidence type="ECO:0008006" key="4">
    <source>
        <dbReference type="Google" id="ProtNLM"/>
    </source>
</evidence>
<dbReference type="Pfam" id="PF06231">
    <property type="entry name" value="DUF1010"/>
    <property type="match status" value="1"/>
</dbReference>
<feature type="chain" id="PRO_5015149054" description="DUF1010 domain-containing protein" evidence="1">
    <location>
        <begin position="25"/>
        <end position="79"/>
    </location>
</feature>
<protein>
    <recommendedName>
        <fullName evidence="4">DUF1010 domain-containing protein</fullName>
    </recommendedName>
</protein>
<accession>A0A2P1NPA2</accession>
<gene>
    <name evidence="2" type="ORF">C7H73_15240</name>
</gene>
<name>A0A2P1NPA2_9BURK</name>
<dbReference type="OrthoDB" id="6636985at2"/>
<evidence type="ECO:0000313" key="3">
    <source>
        <dbReference type="Proteomes" id="UP000241829"/>
    </source>
</evidence>
<organism evidence="2 3">
    <name type="scientific">Pulveribacter suum</name>
    <dbReference type="NCBI Taxonomy" id="2116657"/>
    <lineage>
        <taxon>Bacteria</taxon>
        <taxon>Pseudomonadati</taxon>
        <taxon>Pseudomonadota</taxon>
        <taxon>Betaproteobacteria</taxon>
        <taxon>Burkholderiales</taxon>
        <taxon>Comamonadaceae</taxon>
        <taxon>Pulveribacter</taxon>
    </lineage>
</organism>
<proteinExistence type="predicted"/>
<reference evidence="3" key="1">
    <citation type="submission" date="2018-03" db="EMBL/GenBank/DDBJ databases">
        <title>Genome sequencing of Melaminivora sp. strain SC2-7.</title>
        <authorList>
            <person name="Kim S.-J."/>
            <person name="Heo J."/>
            <person name="Ahn J.-H."/>
            <person name="Kwon S.-W."/>
        </authorList>
    </citation>
    <scope>NUCLEOTIDE SEQUENCE [LARGE SCALE GENOMIC DNA]</scope>
    <source>
        <strain evidence="3">SC2-7</strain>
    </source>
</reference>
<keyword evidence="3" id="KW-1185">Reference proteome</keyword>
<dbReference type="EMBL" id="CP027792">
    <property type="protein sequence ID" value="AVP58890.1"/>
    <property type="molecule type" value="Genomic_DNA"/>
</dbReference>
<dbReference type="InterPro" id="IPR010416">
    <property type="entry name" value="DUF1010"/>
</dbReference>
<feature type="signal peptide" evidence="1">
    <location>
        <begin position="1"/>
        <end position="24"/>
    </location>
</feature>
<evidence type="ECO:0000313" key="2">
    <source>
        <dbReference type="EMBL" id="AVP58890.1"/>
    </source>
</evidence>
<dbReference type="Proteomes" id="UP000241829">
    <property type="component" value="Chromosome"/>
</dbReference>
<dbReference type="AlphaFoldDB" id="A0A2P1NPA2"/>
<dbReference type="KEGG" id="melm:C7H73_15240"/>
<sequence>MLRDGLRPWVLRQFRAFLASSACAVSATSYRFASIAPPSWRNAFSRFAPVVKLGVPFLASVSNSALKRTRILRAAYLVR</sequence>
<evidence type="ECO:0000256" key="1">
    <source>
        <dbReference type="SAM" id="SignalP"/>
    </source>
</evidence>